<feature type="region of interest" description="Disordered" evidence="1">
    <location>
        <begin position="831"/>
        <end position="852"/>
    </location>
</feature>
<feature type="compositionally biased region" description="Polar residues" evidence="1">
    <location>
        <begin position="1307"/>
        <end position="1317"/>
    </location>
</feature>
<feature type="compositionally biased region" description="Basic and acidic residues" evidence="1">
    <location>
        <begin position="688"/>
        <end position="699"/>
    </location>
</feature>
<dbReference type="KEGG" id="tcr:511685.60"/>
<dbReference type="GO" id="GO:0042594">
    <property type="term" value="P:response to starvation"/>
    <property type="evidence" value="ECO:0007669"/>
    <property type="project" value="TreeGrafter"/>
</dbReference>
<name>Q4CZ17_TRYCC</name>
<feature type="region of interest" description="Disordered" evidence="1">
    <location>
        <begin position="564"/>
        <end position="584"/>
    </location>
</feature>
<dbReference type="AlphaFoldDB" id="Q4CZ17"/>
<feature type="compositionally biased region" description="Polar residues" evidence="1">
    <location>
        <begin position="1183"/>
        <end position="1198"/>
    </location>
</feature>
<organism evidence="2 3">
    <name type="scientific">Trypanosoma cruzi (strain CL Brener)</name>
    <dbReference type="NCBI Taxonomy" id="353153"/>
    <lineage>
        <taxon>Eukaryota</taxon>
        <taxon>Discoba</taxon>
        <taxon>Euglenozoa</taxon>
        <taxon>Kinetoplastea</taxon>
        <taxon>Metakinetoplastina</taxon>
        <taxon>Trypanosomatida</taxon>
        <taxon>Trypanosomatidae</taxon>
        <taxon>Trypanosoma</taxon>
        <taxon>Schizotrypanum</taxon>
    </lineage>
</organism>
<dbReference type="PANTHER" id="PTHR14596:SF72">
    <property type="entry name" value="ZINC FINGER PROTEIN MSN2-RELATED"/>
    <property type="match status" value="1"/>
</dbReference>
<feature type="region of interest" description="Disordered" evidence="1">
    <location>
        <begin position="682"/>
        <end position="814"/>
    </location>
</feature>
<keyword evidence="3" id="KW-1185">Reference proteome</keyword>
<feature type="compositionally biased region" description="Low complexity" evidence="1">
    <location>
        <begin position="764"/>
        <end position="773"/>
    </location>
</feature>
<dbReference type="Proteomes" id="UP000002296">
    <property type="component" value="Unassembled WGS sequence"/>
</dbReference>
<feature type="compositionally biased region" description="Polar residues" evidence="1">
    <location>
        <begin position="428"/>
        <end position="438"/>
    </location>
</feature>
<feature type="region of interest" description="Disordered" evidence="1">
    <location>
        <begin position="428"/>
        <end position="538"/>
    </location>
</feature>
<feature type="compositionally biased region" description="Polar residues" evidence="1">
    <location>
        <begin position="116"/>
        <end position="133"/>
    </location>
</feature>
<feature type="region of interest" description="Disordered" evidence="1">
    <location>
        <begin position="1"/>
        <end position="35"/>
    </location>
</feature>
<dbReference type="GO" id="GO:0000987">
    <property type="term" value="F:cis-regulatory region sequence-specific DNA binding"/>
    <property type="evidence" value="ECO:0007669"/>
    <property type="project" value="TreeGrafter"/>
</dbReference>
<feature type="compositionally biased region" description="Low complexity" evidence="1">
    <location>
        <begin position="488"/>
        <end position="505"/>
    </location>
</feature>
<dbReference type="PaxDb" id="353153-Q4CZ17"/>
<dbReference type="GeneID" id="3537588"/>
<reference evidence="2 3" key="1">
    <citation type="journal article" date="2005" name="Science">
        <title>The genome sequence of Trypanosoma cruzi, etiologic agent of Chagas disease.</title>
        <authorList>
            <person name="El-Sayed N.M."/>
            <person name="Myler P.J."/>
            <person name="Bartholomeu D.C."/>
            <person name="Nilsson D."/>
            <person name="Aggarwal G."/>
            <person name="Tran A.N."/>
            <person name="Ghedin E."/>
            <person name="Worthey E.A."/>
            <person name="Delcher A.L."/>
            <person name="Blandin G."/>
            <person name="Westenberger S.J."/>
            <person name="Caler E."/>
            <person name="Cerqueira G.C."/>
            <person name="Branche C."/>
            <person name="Haas B."/>
            <person name="Anupama A."/>
            <person name="Arner E."/>
            <person name="Aslund L."/>
            <person name="Attipoe P."/>
            <person name="Bontempi E."/>
            <person name="Bringaud F."/>
            <person name="Burton P."/>
            <person name="Cadag E."/>
            <person name="Campbell D.A."/>
            <person name="Carrington M."/>
            <person name="Crabtree J."/>
            <person name="Darban H."/>
            <person name="da Silveira J.F."/>
            <person name="de Jong P."/>
            <person name="Edwards K."/>
            <person name="Englund P.T."/>
            <person name="Fazelina G."/>
            <person name="Feldblyum T."/>
            <person name="Ferella M."/>
            <person name="Frasch A.C."/>
            <person name="Gull K."/>
            <person name="Horn D."/>
            <person name="Hou L."/>
            <person name="Huang Y."/>
            <person name="Kindlund E."/>
            <person name="Klingbeil M."/>
            <person name="Kluge S."/>
            <person name="Koo H."/>
            <person name="Lacerda D."/>
            <person name="Levin M.J."/>
            <person name="Lorenzi H."/>
            <person name="Louie T."/>
            <person name="Machado C.R."/>
            <person name="McCulloch R."/>
            <person name="McKenna A."/>
            <person name="Mizuno Y."/>
            <person name="Mottram J.C."/>
            <person name="Nelson S."/>
            <person name="Ochaya S."/>
            <person name="Osoegawa K."/>
            <person name="Pai G."/>
            <person name="Parsons M."/>
            <person name="Pentony M."/>
            <person name="Pettersson U."/>
            <person name="Pop M."/>
            <person name="Ramirez J.L."/>
            <person name="Rinta J."/>
            <person name="Robertson L."/>
            <person name="Salzberg S.L."/>
            <person name="Sanchez D.O."/>
            <person name="Seyler A."/>
            <person name="Sharma R."/>
            <person name="Shetty J."/>
            <person name="Simpson A.J."/>
            <person name="Sisk E."/>
            <person name="Tammi M.T."/>
            <person name="Tarleton R."/>
            <person name="Teixeira S."/>
            <person name="Van Aken S."/>
            <person name="Vogt C."/>
            <person name="Ward P.N."/>
            <person name="Wickstead B."/>
            <person name="Wortman J."/>
            <person name="White O."/>
            <person name="Fraser C.M."/>
            <person name="Stuart K.D."/>
            <person name="Andersson B."/>
        </authorList>
    </citation>
    <scope>NUCLEOTIDE SEQUENCE [LARGE SCALE GENOMIC DNA]</scope>
    <source>
        <strain evidence="2 3">CL Brener</strain>
    </source>
</reference>
<gene>
    <name evidence="2" type="ORF">Tc00.1047053511685.60</name>
</gene>
<feature type="compositionally biased region" description="Polar residues" evidence="1">
    <location>
        <begin position="1454"/>
        <end position="1464"/>
    </location>
</feature>
<dbReference type="RefSeq" id="XP_807375.1">
    <property type="nucleotide sequence ID" value="XM_802282.1"/>
</dbReference>
<evidence type="ECO:0000313" key="2">
    <source>
        <dbReference type="EMBL" id="EAN85524.1"/>
    </source>
</evidence>
<feature type="region of interest" description="Disordered" evidence="1">
    <location>
        <begin position="1183"/>
        <end position="1238"/>
    </location>
</feature>
<dbReference type="InParanoid" id="Q4CZ17"/>
<feature type="compositionally biased region" description="Basic and acidic residues" evidence="1">
    <location>
        <begin position="467"/>
        <end position="476"/>
    </location>
</feature>
<feature type="compositionally biased region" description="Low complexity" evidence="1">
    <location>
        <begin position="1019"/>
        <end position="1029"/>
    </location>
</feature>
<evidence type="ECO:0000256" key="1">
    <source>
        <dbReference type="SAM" id="MobiDB-lite"/>
    </source>
</evidence>
<feature type="region of interest" description="Disordered" evidence="1">
    <location>
        <begin position="113"/>
        <end position="133"/>
    </location>
</feature>
<feature type="region of interest" description="Disordered" evidence="1">
    <location>
        <begin position="1436"/>
        <end position="1474"/>
    </location>
</feature>
<dbReference type="PANTHER" id="PTHR14596">
    <property type="entry name" value="ZINC FINGER PROTEIN"/>
    <property type="match status" value="1"/>
</dbReference>
<feature type="compositionally biased region" description="Basic and acidic residues" evidence="1">
    <location>
        <begin position="715"/>
        <end position="732"/>
    </location>
</feature>
<feature type="compositionally biased region" description="Polar residues" evidence="1">
    <location>
        <begin position="447"/>
        <end position="466"/>
    </location>
</feature>
<feature type="compositionally biased region" description="Basic and acidic residues" evidence="1">
    <location>
        <begin position="753"/>
        <end position="763"/>
    </location>
</feature>
<comment type="caution">
    <text evidence="2">The sequence shown here is derived from an EMBL/GenBank/DDBJ whole genome shotgun (WGS) entry which is preliminary data.</text>
</comment>
<proteinExistence type="predicted"/>
<feature type="region of interest" description="Disordered" evidence="1">
    <location>
        <begin position="1290"/>
        <end position="1335"/>
    </location>
</feature>
<accession>Q4CZ17</accession>
<feature type="region of interest" description="Disordered" evidence="1">
    <location>
        <begin position="1001"/>
        <end position="1031"/>
    </location>
</feature>
<protein>
    <submittedName>
        <fullName evidence="2">Uncharacterized protein</fullName>
    </submittedName>
</protein>
<sequence length="1512" mass="164376">MVAEQTTVEGSHRDQTEPSHQKGQDTRRHWPRTPLSLSPVSLSFLRSVEVGNIVQGQIQQNCHVGAVAGSLLREMQGMEEDMTFFHQLESVRSPLSFPLTQSPELPTIIAHEEASSQRQPETQQQRENPQTPSCTACAEMGGAFEHPVESCHEVDGFARRPSFTLLRPQSEEKQVVQEAQEKMGYVASCESPGSAFEWGLPHIDLYREGQKQQGDPADVMIALERTDSLISTPLMNSVTCFRPFSVAPVSSCEMTCEEERVVLEQVQRTEQQQQLQQKQQQQEESQSPFSGLMANDAQEVITLRPTVSRFILEGSPTPCPSISPFASTTGTASFVPLGTPVLHIESVPSIFISPLSRPLSAWMDSPHSIYPPRRESFAPMGVSTPSQLPVQQTTTEASPFSRGAGDGASAGYAWSLSGIFDMSFNRTPKHSLSSSPLQRAQGWLPTRNGSSNSDGVLTNSWSTDSVRQSEQDRCEGGRLPPSRCVVNAGTPTIPAAAAAPSTKATSGEASQDLPPTTLRVPPVQTMRRPPTVPQRTIPQEFPMHEGESNFCGDEEAHTLLSDEEFSKTSGELSGNDDEGGFTRTTHHPFRQRLFEPSPSRWRSSRRHILRGASKRQKRGDDGMWDLSARLRELERIRVSNHEAMEEREMQSIMSTEMDPNPVETSWVETEASGISSIVLGQRRRRGRVREELREKRKDGSPAVLDNNDASFQENTSHEHASSDGGRETKESGGQEQLSLEEASHVIQKGKKLKGGERKDRDIQSSRSSGSSSSMGNNGCGRDDFSGMPISSPSSSGSPAKERKRRNGGPFTNVMDPFFDVCSDEGGKVVEESLSHERRGAGGETSRLEPEAREEGNAMVALLPGVTSTEEYEAVGKENEKKGHEDDSVDTTKTVTGQTTLESGLSSLCIDRHLRLHRKTPVSTPRVLLKRTPRFTALPRRGNNLSAWVRNISVQRREEGMMQFIGGSKAFKTKGCRGFPPPMDEKNEGRDDNNFSHRRRKVAVRASGKNDESSIQRGCNDNNNNNNNNNSGCGGVMGSAGVPFTTTTTTTTKLATVTKATAWLTQLPVRASNTSSERKACGGETASHAYPPAQRVKLNRTAITVAGVSASSLMSPLLAANTPVRTPPFASVLAAMHWEKLSHSACFVPAGGRTERHTIECSIQTRAAKPHLCTAAEAVTLTTSGSSPTKFASRPTKNGNGHAGMNSGGFSKPRPISQYPNVSQPTISRHPSDLTSATVSLEKRRVRECSRGVLGSPDIAEDHDYAPCPSRGTSKITAQVISCDSSISTNELNTSPLGGQPPHGGSSGITDFSHTAPTSRPKPFHVKSNCKPSSKPSTRFLNHSNYCLPGTGTYDAPHSVDLCTTSGWMGGPRLTQPLERVLPSRAAAVTSQKQTRHTAATTTARKGELVKFSRSKTLQGCSAVVTAPMMTGSLHASKGAKGGANAGNQHRPHPTSVTPNKTRMTSRYPHGGVKNNPITMTTELRSRPGFFSRIDIDHRPSQSRFLRLTTAPS</sequence>
<feature type="compositionally biased region" description="Basic and acidic residues" evidence="1">
    <location>
        <begin position="10"/>
        <end position="28"/>
    </location>
</feature>
<dbReference type="GO" id="GO:0000981">
    <property type="term" value="F:DNA-binding transcription factor activity, RNA polymerase II-specific"/>
    <property type="evidence" value="ECO:0007669"/>
    <property type="project" value="TreeGrafter"/>
</dbReference>
<feature type="compositionally biased region" description="Low complexity" evidence="1">
    <location>
        <begin position="785"/>
        <end position="798"/>
    </location>
</feature>
<feature type="compositionally biased region" description="Polar residues" evidence="1">
    <location>
        <begin position="1217"/>
        <end position="1238"/>
    </location>
</feature>
<dbReference type="GO" id="GO:0005634">
    <property type="term" value="C:nucleus"/>
    <property type="evidence" value="ECO:0007669"/>
    <property type="project" value="TreeGrafter"/>
</dbReference>
<evidence type="ECO:0000313" key="3">
    <source>
        <dbReference type="Proteomes" id="UP000002296"/>
    </source>
</evidence>
<dbReference type="EMBL" id="AAHK01001408">
    <property type="protein sequence ID" value="EAN85524.1"/>
    <property type="molecule type" value="Genomic_DNA"/>
</dbReference>